<comment type="caution">
    <text evidence="9">The sequence shown here is derived from an EMBL/GenBank/DDBJ whole genome shotgun (WGS) entry which is preliminary data.</text>
</comment>
<evidence type="ECO:0000256" key="2">
    <source>
        <dbReference type="ARBA" id="ARBA00022475"/>
    </source>
</evidence>
<evidence type="ECO:0000256" key="1">
    <source>
        <dbReference type="ARBA" id="ARBA00004651"/>
    </source>
</evidence>
<dbReference type="AlphaFoldDB" id="A0A511YH55"/>
<evidence type="ECO:0000256" key="3">
    <source>
        <dbReference type="ARBA" id="ARBA00022676"/>
    </source>
</evidence>
<proteinExistence type="predicted"/>
<organism evidence="9 10">
    <name type="scientific">Chryseobacterium hagamense</name>
    <dbReference type="NCBI Taxonomy" id="395935"/>
    <lineage>
        <taxon>Bacteria</taxon>
        <taxon>Pseudomonadati</taxon>
        <taxon>Bacteroidota</taxon>
        <taxon>Flavobacteriia</taxon>
        <taxon>Flavobacteriales</taxon>
        <taxon>Weeksellaceae</taxon>
        <taxon>Chryseobacterium group</taxon>
        <taxon>Chryseobacterium</taxon>
    </lineage>
</organism>
<keyword evidence="3" id="KW-0328">Glycosyltransferase</keyword>
<feature type="transmembrane region" description="Helical" evidence="8">
    <location>
        <begin position="305"/>
        <end position="323"/>
    </location>
</feature>
<dbReference type="PANTHER" id="PTHR33908:SF11">
    <property type="entry name" value="MEMBRANE PROTEIN"/>
    <property type="match status" value="1"/>
</dbReference>
<protein>
    <recommendedName>
        <fullName evidence="11">Glycosyltransferase RgtA/B/C/D-like domain-containing protein</fullName>
    </recommendedName>
</protein>
<feature type="transmembrane region" description="Helical" evidence="8">
    <location>
        <begin position="77"/>
        <end position="97"/>
    </location>
</feature>
<keyword evidence="2" id="KW-1003">Cell membrane</keyword>
<evidence type="ECO:0000256" key="6">
    <source>
        <dbReference type="ARBA" id="ARBA00022989"/>
    </source>
</evidence>
<keyword evidence="7 8" id="KW-0472">Membrane</keyword>
<keyword evidence="6 8" id="KW-1133">Transmembrane helix</keyword>
<feature type="transmembrane region" description="Helical" evidence="8">
    <location>
        <begin position="109"/>
        <end position="129"/>
    </location>
</feature>
<name>A0A511YH55_9FLAO</name>
<feature type="transmembrane region" description="Helical" evidence="8">
    <location>
        <begin position="249"/>
        <end position="272"/>
    </location>
</feature>
<comment type="subcellular location">
    <subcellularLocation>
        <location evidence="1">Cell membrane</location>
        <topology evidence="1">Multi-pass membrane protein</topology>
    </subcellularLocation>
</comment>
<gene>
    <name evidence="9" type="ORF">CHA01nite_02430</name>
</gene>
<dbReference type="RefSeq" id="WP_146939399.1">
    <property type="nucleotide sequence ID" value="NZ_BJYJ01000001.1"/>
</dbReference>
<evidence type="ECO:0000313" key="9">
    <source>
        <dbReference type="EMBL" id="GEN74503.1"/>
    </source>
</evidence>
<dbReference type="GO" id="GO:0016763">
    <property type="term" value="F:pentosyltransferase activity"/>
    <property type="evidence" value="ECO:0007669"/>
    <property type="project" value="TreeGrafter"/>
</dbReference>
<keyword evidence="5 8" id="KW-0812">Transmembrane</keyword>
<dbReference type="GO" id="GO:0009103">
    <property type="term" value="P:lipopolysaccharide biosynthetic process"/>
    <property type="evidence" value="ECO:0007669"/>
    <property type="project" value="UniProtKB-ARBA"/>
</dbReference>
<keyword evidence="4" id="KW-0808">Transferase</keyword>
<feature type="transmembrane region" description="Helical" evidence="8">
    <location>
        <begin position="5"/>
        <end position="24"/>
    </location>
</feature>
<dbReference type="GO" id="GO:0005886">
    <property type="term" value="C:plasma membrane"/>
    <property type="evidence" value="ECO:0007669"/>
    <property type="project" value="UniProtKB-SubCell"/>
</dbReference>
<evidence type="ECO:0000256" key="7">
    <source>
        <dbReference type="ARBA" id="ARBA00023136"/>
    </source>
</evidence>
<reference evidence="9 10" key="1">
    <citation type="submission" date="2019-07" db="EMBL/GenBank/DDBJ databases">
        <title>Whole genome shotgun sequence of Chryseobacterium hagamense NBRC 105253.</title>
        <authorList>
            <person name="Hosoyama A."/>
            <person name="Uohara A."/>
            <person name="Ohji S."/>
            <person name="Ichikawa N."/>
        </authorList>
    </citation>
    <scope>NUCLEOTIDE SEQUENCE [LARGE SCALE GENOMIC DNA]</scope>
    <source>
        <strain evidence="9 10">NBRC 105253</strain>
    </source>
</reference>
<feature type="transmembrane region" description="Helical" evidence="8">
    <location>
        <begin position="198"/>
        <end position="219"/>
    </location>
</feature>
<dbReference type="PANTHER" id="PTHR33908">
    <property type="entry name" value="MANNOSYLTRANSFERASE YKCB-RELATED"/>
    <property type="match status" value="1"/>
</dbReference>
<evidence type="ECO:0000256" key="4">
    <source>
        <dbReference type="ARBA" id="ARBA00022679"/>
    </source>
</evidence>
<dbReference type="InterPro" id="IPR050297">
    <property type="entry name" value="LipidA_mod_glycosyltrf_83"/>
</dbReference>
<dbReference type="Proteomes" id="UP000321863">
    <property type="component" value="Unassembled WGS sequence"/>
</dbReference>
<dbReference type="EMBL" id="BJYJ01000001">
    <property type="protein sequence ID" value="GEN74503.1"/>
    <property type="molecule type" value="Genomic_DNA"/>
</dbReference>
<keyword evidence="10" id="KW-1185">Reference proteome</keyword>
<evidence type="ECO:0000313" key="10">
    <source>
        <dbReference type="Proteomes" id="UP000321863"/>
    </source>
</evidence>
<evidence type="ECO:0000256" key="8">
    <source>
        <dbReference type="SAM" id="Phobius"/>
    </source>
</evidence>
<sequence>MKAGYYSFFVFILIIFLLGCYYHYPFLSDDSLISLRYAQRFIEGKGLTWNDGHPVEGYSNLLWILLISFSGKLGIDLILAARILGIFCSVGTLAVVLSYFKTINIKKEYVFSAVFLLVTTPCFTVWAIGGLEQPLYIFLLTLALTEVSKIINDKNPGRMYLLSLWLGLLAITRPDGFLFTIVTALFLCFFFRKSRSDLVKVFFVVAVVPALFLLGQFVFRYSFYGELVPNTALVKVKVTVHHVLRGGFYILKAFTGTLILSALGMYGLFHLVYRKKNPFAVYLLLNAVAWTAYVVLVGGDIFPAFRHYYVILIILIFAVIFSLDDLQIRLKTKSLRTGFVILLFINAYIQLLVPANEYAIGERWEFRGLKLGETLKNSFPKTTVVAVTAAGCIPYASELPAIDMLGLNDYYTPRHPPENFGTGALAHELGDAGYVLGRNPDIIIYHMGVEPQFNIGEQMKINPVFKNNYVKVLARRNNDSHILYFNKYGKNTGIVKRDHLMIIPAYLMSTVSDDESVFDRNGNLVKHLQKGKRYTLSLQNPDSEKWELHKSPGILFSPDPEIRYGKNSITITIRPENELFLESLELHRKYE</sequence>
<evidence type="ECO:0000256" key="5">
    <source>
        <dbReference type="ARBA" id="ARBA00022692"/>
    </source>
</evidence>
<accession>A0A511YH55</accession>
<feature type="transmembrane region" description="Helical" evidence="8">
    <location>
        <begin position="279"/>
        <end position="299"/>
    </location>
</feature>
<dbReference type="PROSITE" id="PS51257">
    <property type="entry name" value="PROKAR_LIPOPROTEIN"/>
    <property type="match status" value="1"/>
</dbReference>
<dbReference type="OrthoDB" id="344788at2"/>
<feature type="transmembrane region" description="Helical" evidence="8">
    <location>
        <begin position="164"/>
        <end position="191"/>
    </location>
</feature>
<evidence type="ECO:0008006" key="11">
    <source>
        <dbReference type="Google" id="ProtNLM"/>
    </source>
</evidence>
<feature type="transmembrane region" description="Helical" evidence="8">
    <location>
        <begin position="335"/>
        <end position="353"/>
    </location>
</feature>